<evidence type="ECO:0000313" key="2">
    <source>
        <dbReference type="Proteomes" id="UP000306409"/>
    </source>
</evidence>
<sequence>MLTIINQINNDRNWGSHIPESLLVAQMEIVKKKIEEHPGRYAAINNPIRIVEFEYYEGAWLVDLYREATNNIKRFERVLQQMKKDYSILIGKSMHIEKVLINTRPIGDLDIPQISNEIQQNKYTGIEGRDIFWDDNL</sequence>
<gene>
    <name evidence="1" type="ORF">EHE19_006500</name>
</gene>
<dbReference type="EMBL" id="CP061336">
    <property type="protein sequence ID" value="QNU68085.1"/>
    <property type="molecule type" value="Genomic_DNA"/>
</dbReference>
<accession>A0A4U7JB64</accession>
<dbReference type="KEGG" id="rher:EHE19_006500"/>
<proteinExistence type="predicted"/>
<dbReference type="OrthoDB" id="2080161at2"/>
<dbReference type="Proteomes" id="UP000306409">
    <property type="component" value="Chromosome"/>
</dbReference>
<dbReference type="RefSeq" id="WP_137698480.1">
    <property type="nucleotide sequence ID" value="NZ_CP061336.1"/>
</dbReference>
<dbReference type="AlphaFoldDB" id="A0A4U7JB64"/>
<name>A0A4U7JB64_9FIRM</name>
<organism evidence="1 2">
    <name type="scientific">Ruminiclostridium herbifermentans</name>
    <dbReference type="NCBI Taxonomy" id="2488810"/>
    <lineage>
        <taxon>Bacteria</taxon>
        <taxon>Bacillati</taxon>
        <taxon>Bacillota</taxon>
        <taxon>Clostridia</taxon>
        <taxon>Eubacteriales</taxon>
        <taxon>Oscillospiraceae</taxon>
        <taxon>Ruminiclostridium</taxon>
    </lineage>
</organism>
<evidence type="ECO:0000313" key="1">
    <source>
        <dbReference type="EMBL" id="QNU68085.1"/>
    </source>
</evidence>
<protein>
    <submittedName>
        <fullName evidence="1">Uncharacterized protein</fullName>
    </submittedName>
</protein>
<keyword evidence="2" id="KW-1185">Reference proteome</keyword>
<reference evidence="1 2" key="1">
    <citation type="submission" date="2020-09" db="EMBL/GenBank/DDBJ databases">
        <title>Characterization and genome sequencing of Ruminiclostridium sp. nov. MA18.</title>
        <authorList>
            <person name="Rettenmaier R."/>
            <person name="Kowollik M.-L."/>
            <person name="Liebl W."/>
            <person name="Zverlov V."/>
        </authorList>
    </citation>
    <scope>NUCLEOTIDE SEQUENCE [LARGE SCALE GENOMIC DNA]</scope>
    <source>
        <strain evidence="1 2">MA18</strain>
    </source>
</reference>